<evidence type="ECO:0000313" key="3">
    <source>
        <dbReference type="Proteomes" id="UP000822688"/>
    </source>
</evidence>
<feature type="region of interest" description="Disordered" evidence="1">
    <location>
        <begin position="64"/>
        <end position="101"/>
    </location>
</feature>
<feature type="compositionally biased region" description="Gly residues" evidence="1">
    <location>
        <begin position="82"/>
        <end position="91"/>
    </location>
</feature>
<accession>A0A8T0HP81</accession>
<dbReference type="Proteomes" id="UP000822688">
    <property type="component" value="Chromosome V"/>
</dbReference>
<evidence type="ECO:0000313" key="2">
    <source>
        <dbReference type="EMBL" id="KAG0572565.1"/>
    </source>
</evidence>
<dbReference type="EMBL" id="CM026426">
    <property type="protein sequence ID" value="KAG0572565.1"/>
    <property type="molecule type" value="Genomic_DNA"/>
</dbReference>
<feature type="compositionally biased region" description="Basic and acidic residues" evidence="1">
    <location>
        <begin position="68"/>
        <end position="80"/>
    </location>
</feature>
<reference evidence="2" key="1">
    <citation type="submission" date="2020-06" db="EMBL/GenBank/DDBJ databases">
        <title>WGS assembly of Ceratodon purpureus strain R40.</title>
        <authorList>
            <person name="Carey S.B."/>
            <person name="Jenkins J."/>
            <person name="Shu S."/>
            <person name="Lovell J.T."/>
            <person name="Sreedasyam A."/>
            <person name="Maumus F."/>
            <person name="Tiley G.P."/>
            <person name="Fernandez-Pozo N."/>
            <person name="Barry K."/>
            <person name="Chen C."/>
            <person name="Wang M."/>
            <person name="Lipzen A."/>
            <person name="Daum C."/>
            <person name="Saski C.A."/>
            <person name="Payton A.C."/>
            <person name="Mcbreen J.C."/>
            <person name="Conrad R.E."/>
            <person name="Kollar L.M."/>
            <person name="Olsson S."/>
            <person name="Huttunen S."/>
            <person name="Landis J.B."/>
            <person name="Wickett N.J."/>
            <person name="Johnson M.G."/>
            <person name="Rensing S.A."/>
            <person name="Grimwood J."/>
            <person name="Schmutz J."/>
            <person name="Mcdaniel S.F."/>
        </authorList>
    </citation>
    <scope>NUCLEOTIDE SEQUENCE</scope>
    <source>
        <strain evidence="2">R40</strain>
    </source>
</reference>
<dbReference type="AlphaFoldDB" id="A0A8T0HP81"/>
<proteinExistence type="predicted"/>
<organism evidence="2 3">
    <name type="scientific">Ceratodon purpureus</name>
    <name type="common">Fire moss</name>
    <name type="synonym">Dicranum purpureum</name>
    <dbReference type="NCBI Taxonomy" id="3225"/>
    <lineage>
        <taxon>Eukaryota</taxon>
        <taxon>Viridiplantae</taxon>
        <taxon>Streptophyta</taxon>
        <taxon>Embryophyta</taxon>
        <taxon>Bryophyta</taxon>
        <taxon>Bryophytina</taxon>
        <taxon>Bryopsida</taxon>
        <taxon>Dicranidae</taxon>
        <taxon>Pseudoditrichales</taxon>
        <taxon>Ditrichaceae</taxon>
        <taxon>Ceratodon</taxon>
    </lineage>
</organism>
<sequence>MKRLARTMVADWQLGLPARGRGRPRRVRIVQEEVPEGAGRGRLHQGELPQLVEESVPANLDVQEEATQVDHHRSPREHEVVPGGGEGLGGRGQRRETGRPG</sequence>
<gene>
    <name evidence="2" type="ORF">KC19_VG106200</name>
</gene>
<evidence type="ECO:0000256" key="1">
    <source>
        <dbReference type="SAM" id="MobiDB-lite"/>
    </source>
</evidence>
<comment type="caution">
    <text evidence="2">The sequence shown here is derived from an EMBL/GenBank/DDBJ whole genome shotgun (WGS) entry which is preliminary data.</text>
</comment>
<protein>
    <submittedName>
        <fullName evidence="2">Uncharacterized protein</fullName>
    </submittedName>
</protein>
<name>A0A8T0HP81_CERPU</name>
<keyword evidence="3" id="KW-1185">Reference proteome</keyword>